<dbReference type="InterPro" id="IPR020845">
    <property type="entry name" value="AMP-binding_CS"/>
</dbReference>
<dbReference type="Pfam" id="PF00501">
    <property type="entry name" value="AMP-binding"/>
    <property type="match status" value="1"/>
</dbReference>
<dbReference type="RefSeq" id="XP_033668493.1">
    <property type="nucleotide sequence ID" value="XM_033806320.1"/>
</dbReference>
<dbReference type="Gene3D" id="3.40.50.12780">
    <property type="entry name" value="N-terminal domain of ligase-like"/>
    <property type="match status" value="1"/>
</dbReference>
<keyword evidence="2" id="KW-0812">Transmembrane</keyword>
<dbReference type="SUPFAM" id="SSF56801">
    <property type="entry name" value="Acetyl-CoA synthetase-like"/>
    <property type="match status" value="1"/>
</dbReference>
<evidence type="ECO:0000313" key="5">
    <source>
        <dbReference type="EMBL" id="KAF2167604.1"/>
    </source>
</evidence>
<sequence length="563" mass="61707">MSKIADPDDRVNLITRHARGPNVLPNFAFFTRLLLFAAKETKTIIRDLNAGVSANHVQLLTDAIYARDEILRVMDTETRQKLDSGQEVYIILLAPGSYEYVVGFLAIVTLGAAVVPIYTNLPVKEMKYYVQKTNASLMLFGSSCAKKAEELARTMLQSATLSSFKSVPLQCLVGRPTLQPADFRIDDRGFLDLNAPGLVIFTSGTTGPPKAAVRRRGYLSDGTLALASELGITKDDTLLHCLPVHHATGINVNILPILLEGGCIEFKPGNFDPAFVWNKFKEGELTVFSGVPTMYARLREYFDQNLASLPPEQLKPYVEGVQRLRDLWCGTSALPLPLQTWWTEFRQQRPILSRYGSTESALSIMTLPRSIDVPDNSVGSAVAGVDVKLSNGDEGEVLVRSPHMFSKYLGDPEATRKAHDADGFYKTGDIAEKRGNNYFILGRASIDIIKTGGYKVSALDVERALLGLPYVAEAMVVGVEDDTYGQRVGAAVVLRPGHDGATPKISLAGMRKDLRDSLVAYKMPTLLRVVPVLPKSPTGKVSKKILGPQLFSPQKAEPEKARL</sequence>
<keyword evidence="2" id="KW-1133">Transmembrane helix</keyword>
<dbReference type="AlphaFoldDB" id="A0A6A6CK57"/>
<dbReference type="InterPro" id="IPR045851">
    <property type="entry name" value="AMP-bd_C_sf"/>
</dbReference>
<reference evidence="5" key="1">
    <citation type="journal article" date="2020" name="Stud. Mycol.">
        <title>101 Dothideomycetes genomes: a test case for predicting lifestyles and emergence of pathogens.</title>
        <authorList>
            <person name="Haridas S."/>
            <person name="Albert R."/>
            <person name="Binder M."/>
            <person name="Bloem J."/>
            <person name="Labutti K."/>
            <person name="Salamov A."/>
            <person name="Andreopoulos B."/>
            <person name="Baker S."/>
            <person name="Barry K."/>
            <person name="Bills G."/>
            <person name="Bluhm B."/>
            <person name="Cannon C."/>
            <person name="Castanera R."/>
            <person name="Culley D."/>
            <person name="Daum C."/>
            <person name="Ezra D."/>
            <person name="Gonzalez J."/>
            <person name="Henrissat B."/>
            <person name="Kuo A."/>
            <person name="Liang C."/>
            <person name="Lipzen A."/>
            <person name="Lutzoni F."/>
            <person name="Magnuson J."/>
            <person name="Mondo S."/>
            <person name="Nolan M."/>
            <person name="Ohm R."/>
            <person name="Pangilinan J."/>
            <person name="Park H.-J."/>
            <person name="Ramirez L."/>
            <person name="Alfaro M."/>
            <person name="Sun H."/>
            <person name="Tritt A."/>
            <person name="Yoshinaga Y."/>
            <person name="Zwiers L.-H."/>
            <person name="Turgeon B."/>
            <person name="Goodwin S."/>
            <person name="Spatafora J."/>
            <person name="Crous P."/>
            <person name="Grigoriev I."/>
        </authorList>
    </citation>
    <scope>NUCLEOTIDE SEQUENCE</scope>
    <source>
        <strain evidence="5">ATCC 36951</strain>
    </source>
</reference>
<feature type="domain" description="AMP-dependent synthetase/ligase" evidence="3">
    <location>
        <begin position="85"/>
        <end position="409"/>
    </location>
</feature>
<dbReference type="PANTHER" id="PTHR43201:SF8">
    <property type="entry name" value="ACYL-COA SYNTHETASE FAMILY MEMBER 3"/>
    <property type="match status" value="1"/>
</dbReference>
<dbReference type="Gene3D" id="3.30.300.30">
    <property type="match status" value="1"/>
</dbReference>
<name>A0A6A6CK57_ZASCE</name>
<gene>
    <name evidence="5" type="ORF">M409DRAFT_22406</name>
</gene>
<protein>
    <recommendedName>
        <fullName evidence="7">AMP-dependent synthetase/ligase domain-containing protein</fullName>
    </recommendedName>
</protein>
<dbReference type="GO" id="GO:0031956">
    <property type="term" value="F:medium-chain fatty acid-CoA ligase activity"/>
    <property type="evidence" value="ECO:0007669"/>
    <property type="project" value="TreeGrafter"/>
</dbReference>
<comment type="similarity">
    <text evidence="1">Belongs to the ATP-dependent AMP-binding enzyme family.</text>
</comment>
<dbReference type="GeneID" id="54559592"/>
<organism evidence="5 6">
    <name type="scientific">Zasmidium cellare ATCC 36951</name>
    <dbReference type="NCBI Taxonomy" id="1080233"/>
    <lineage>
        <taxon>Eukaryota</taxon>
        <taxon>Fungi</taxon>
        <taxon>Dikarya</taxon>
        <taxon>Ascomycota</taxon>
        <taxon>Pezizomycotina</taxon>
        <taxon>Dothideomycetes</taxon>
        <taxon>Dothideomycetidae</taxon>
        <taxon>Mycosphaerellales</taxon>
        <taxon>Mycosphaerellaceae</taxon>
        <taxon>Zasmidium</taxon>
    </lineage>
</organism>
<dbReference type="InterPro" id="IPR000873">
    <property type="entry name" value="AMP-dep_synth/lig_dom"/>
</dbReference>
<dbReference type="Proteomes" id="UP000799537">
    <property type="component" value="Unassembled WGS sequence"/>
</dbReference>
<proteinExistence type="inferred from homology"/>
<keyword evidence="2" id="KW-0472">Membrane</keyword>
<dbReference type="PANTHER" id="PTHR43201">
    <property type="entry name" value="ACYL-COA SYNTHETASE"/>
    <property type="match status" value="1"/>
</dbReference>
<dbReference type="EMBL" id="ML993593">
    <property type="protein sequence ID" value="KAF2167604.1"/>
    <property type="molecule type" value="Genomic_DNA"/>
</dbReference>
<accession>A0A6A6CK57</accession>
<feature type="domain" description="AMP-binding enzyme C-terminal" evidence="4">
    <location>
        <begin position="461"/>
        <end position="540"/>
    </location>
</feature>
<feature type="transmembrane region" description="Helical" evidence="2">
    <location>
        <begin position="100"/>
        <end position="119"/>
    </location>
</feature>
<evidence type="ECO:0000259" key="4">
    <source>
        <dbReference type="Pfam" id="PF13193"/>
    </source>
</evidence>
<evidence type="ECO:0008006" key="7">
    <source>
        <dbReference type="Google" id="ProtNLM"/>
    </source>
</evidence>
<dbReference type="OrthoDB" id="6614653at2759"/>
<dbReference type="InterPro" id="IPR042099">
    <property type="entry name" value="ANL_N_sf"/>
</dbReference>
<dbReference type="InterPro" id="IPR025110">
    <property type="entry name" value="AMP-bd_C"/>
</dbReference>
<keyword evidence="6" id="KW-1185">Reference proteome</keyword>
<evidence type="ECO:0000256" key="2">
    <source>
        <dbReference type="SAM" id="Phobius"/>
    </source>
</evidence>
<evidence type="ECO:0000256" key="1">
    <source>
        <dbReference type="ARBA" id="ARBA00006432"/>
    </source>
</evidence>
<evidence type="ECO:0000313" key="6">
    <source>
        <dbReference type="Proteomes" id="UP000799537"/>
    </source>
</evidence>
<dbReference type="GO" id="GO:0006631">
    <property type="term" value="P:fatty acid metabolic process"/>
    <property type="evidence" value="ECO:0007669"/>
    <property type="project" value="TreeGrafter"/>
</dbReference>
<dbReference type="Pfam" id="PF13193">
    <property type="entry name" value="AMP-binding_C"/>
    <property type="match status" value="1"/>
</dbReference>
<evidence type="ECO:0000259" key="3">
    <source>
        <dbReference type="Pfam" id="PF00501"/>
    </source>
</evidence>
<dbReference type="PROSITE" id="PS00455">
    <property type="entry name" value="AMP_BINDING"/>
    <property type="match status" value="1"/>
</dbReference>